<dbReference type="CDD" id="cd06445">
    <property type="entry name" value="ATase"/>
    <property type="match status" value="1"/>
</dbReference>
<dbReference type="GO" id="GO:0032259">
    <property type="term" value="P:methylation"/>
    <property type="evidence" value="ECO:0007669"/>
    <property type="project" value="UniProtKB-KW"/>
</dbReference>
<feature type="domain" description="Methylguanine DNA methyltransferase ribonuclease-like" evidence="3">
    <location>
        <begin position="3"/>
        <end position="75"/>
    </location>
</feature>
<sequence length="168" mass="17907">MTVYTTTDSPLGELLLVGEESRTAPGGVALASLSMPGQRNAPAVRPEWRRDHAAFAEVIRQLRAFFAGELTEFDLECTGTGSEFQRRVWRELAAIPFGATTTYGELAARLGLPRERVRAVGAAIGANPVLLVRPCHRVVGADGGLRGYAGGVERKARLLAHEGAALAV</sequence>
<evidence type="ECO:0000313" key="5">
    <source>
        <dbReference type="Proteomes" id="UP001597419"/>
    </source>
</evidence>
<dbReference type="Pfam" id="PF02870">
    <property type="entry name" value="Methyltransf_1N"/>
    <property type="match status" value="1"/>
</dbReference>
<dbReference type="InterPro" id="IPR036388">
    <property type="entry name" value="WH-like_DNA-bd_sf"/>
</dbReference>
<organism evidence="4 5">
    <name type="scientific">Amycolatopsis samaneae</name>
    <dbReference type="NCBI Taxonomy" id="664691"/>
    <lineage>
        <taxon>Bacteria</taxon>
        <taxon>Bacillati</taxon>
        <taxon>Actinomycetota</taxon>
        <taxon>Actinomycetes</taxon>
        <taxon>Pseudonocardiales</taxon>
        <taxon>Pseudonocardiaceae</taxon>
        <taxon>Amycolatopsis</taxon>
    </lineage>
</organism>
<evidence type="ECO:0000259" key="2">
    <source>
        <dbReference type="Pfam" id="PF01035"/>
    </source>
</evidence>
<dbReference type="GO" id="GO:0003908">
    <property type="term" value="F:methylated-DNA-[protein]-cysteine S-methyltransferase activity"/>
    <property type="evidence" value="ECO:0007669"/>
    <property type="project" value="UniProtKB-EC"/>
</dbReference>
<evidence type="ECO:0000259" key="3">
    <source>
        <dbReference type="Pfam" id="PF02870"/>
    </source>
</evidence>
<proteinExistence type="predicted"/>
<dbReference type="SUPFAM" id="SSF53155">
    <property type="entry name" value="Methylated DNA-protein cysteine methyltransferase domain"/>
    <property type="match status" value="1"/>
</dbReference>
<comment type="caution">
    <text evidence="4">The sequence shown here is derived from an EMBL/GenBank/DDBJ whole genome shotgun (WGS) entry which is preliminary data.</text>
</comment>
<gene>
    <name evidence="4" type="ORF">ACFSYJ_38760</name>
</gene>
<accession>A0ABW5GVN8</accession>
<dbReference type="RefSeq" id="WP_345385823.1">
    <property type="nucleotide sequence ID" value="NZ_BAABHG010000001.1"/>
</dbReference>
<reference evidence="5" key="1">
    <citation type="journal article" date="2019" name="Int. J. Syst. Evol. Microbiol.">
        <title>The Global Catalogue of Microorganisms (GCM) 10K type strain sequencing project: providing services to taxonomists for standard genome sequencing and annotation.</title>
        <authorList>
            <consortium name="The Broad Institute Genomics Platform"/>
            <consortium name="The Broad Institute Genome Sequencing Center for Infectious Disease"/>
            <person name="Wu L."/>
            <person name="Ma J."/>
        </authorList>
    </citation>
    <scope>NUCLEOTIDE SEQUENCE [LARGE SCALE GENOMIC DNA]</scope>
    <source>
        <strain evidence="5">CGMCC 4.7643</strain>
    </source>
</reference>
<dbReference type="PANTHER" id="PTHR10815">
    <property type="entry name" value="METHYLATED-DNA--PROTEIN-CYSTEINE METHYLTRANSFERASE"/>
    <property type="match status" value="1"/>
</dbReference>
<dbReference type="Gene3D" id="3.30.160.70">
    <property type="entry name" value="Methylated DNA-protein cysteine methyltransferase domain"/>
    <property type="match status" value="1"/>
</dbReference>
<name>A0ABW5GVN8_9PSEU</name>
<feature type="domain" description="Methylated-DNA-[protein]-cysteine S-methyltransferase DNA binding" evidence="2">
    <location>
        <begin position="83"/>
        <end position="164"/>
    </location>
</feature>
<dbReference type="InterPro" id="IPR008332">
    <property type="entry name" value="MethylG_MeTrfase_N"/>
</dbReference>
<dbReference type="SUPFAM" id="SSF46767">
    <property type="entry name" value="Methylated DNA-protein cysteine methyltransferase, C-terminal domain"/>
    <property type="match status" value="1"/>
</dbReference>
<keyword evidence="4" id="KW-0489">Methyltransferase</keyword>
<dbReference type="InterPro" id="IPR036217">
    <property type="entry name" value="MethylDNA_cys_MeTrfase_DNAb"/>
</dbReference>
<dbReference type="Pfam" id="PF01035">
    <property type="entry name" value="DNA_binding_1"/>
    <property type="match status" value="1"/>
</dbReference>
<dbReference type="PANTHER" id="PTHR10815:SF5">
    <property type="entry name" value="METHYLATED-DNA--PROTEIN-CYSTEINE METHYLTRANSFERASE"/>
    <property type="match status" value="1"/>
</dbReference>
<dbReference type="InterPro" id="IPR036631">
    <property type="entry name" value="MGMT_N_sf"/>
</dbReference>
<dbReference type="EMBL" id="JBHUKU010000026">
    <property type="protein sequence ID" value="MFD2464612.1"/>
    <property type="molecule type" value="Genomic_DNA"/>
</dbReference>
<dbReference type="EC" id="2.1.1.63" evidence="4"/>
<keyword evidence="1" id="KW-0227">DNA damage</keyword>
<keyword evidence="4" id="KW-0808">Transferase</keyword>
<keyword evidence="5" id="KW-1185">Reference proteome</keyword>
<dbReference type="NCBIfam" id="TIGR00589">
    <property type="entry name" value="ogt"/>
    <property type="match status" value="1"/>
</dbReference>
<dbReference type="Gene3D" id="1.10.10.10">
    <property type="entry name" value="Winged helix-like DNA-binding domain superfamily/Winged helix DNA-binding domain"/>
    <property type="match status" value="1"/>
</dbReference>
<dbReference type="Proteomes" id="UP001597419">
    <property type="component" value="Unassembled WGS sequence"/>
</dbReference>
<evidence type="ECO:0000313" key="4">
    <source>
        <dbReference type="EMBL" id="MFD2464612.1"/>
    </source>
</evidence>
<protein>
    <submittedName>
        <fullName evidence="4">Methylated-DNA--[protein]-cysteine S-methyltransferase</fullName>
        <ecNumber evidence="4">2.1.1.63</ecNumber>
    </submittedName>
</protein>
<dbReference type="InterPro" id="IPR014048">
    <property type="entry name" value="MethylDNA_cys_MeTrfase_DNA-bd"/>
</dbReference>
<evidence type="ECO:0000256" key="1">
    <source>
        <dbReference type="ARBA" id="ARBA00022763"/>
    </source>
</evidence>